<name>A0AAX3N6C6_9BACL</name>
<sequence>MNTSMTMIWLFVGCALVTLLPRIIPFIFVRSVRMPDVVLKWLSYIPICILSALVVESMITETNDQITIDWSTVIALVPTLVVAVWTKSLSATVIVGVICMAVLRLFF</sequence>
<reference evidence="2" key="1">
    <citation type="submission" date="2023-02" db="EMBL/GenBank/DDBJ databases">
        <title>Pathogen: clinical or host-associated sample.</title>
        <authorList>
            <person name="Hergert J."/>
            <person name="Casey R."/>
            <person name="Wagner J."/>
            <person name="Young E.L."/>
            <person name="Oakeson K.F."/>
        </authorList>
    </citation>
    <scope>NUCLEOTIDE SEQUENCE</scope>
    <source>
        <strain evidence="2">2022CK-00830</strain>
    </source>
</reference>
<dbReference type="InterPro" id="IPR008407">
    <property type="entry name" value="Brnchd-chn_aa_trnsp_AzlD"/>
</dbReference>
<dbReference type="RefSeq" id="WP_047914008.1">
    <property type="nucleotide sequence ID" value="NZ_CP118101.1"/>
</dbReference>
<gene>
    <name evidence="2" type="ORF">PUW23_11235</name>
</gene>
<keyword evidence="1" id="KW-0812">Transmembrane</keyword>
<dbReference type="AlphaFoldDB" id="A0AAX3N6C6"/>
<evidence type="ECO:0000313" key="3">
    <source>
        <dbReference type="Proteomes" id="UP001220962"/>
    </source>
</evidence>
<feature type="transmembrane region" description="Helical" evidence="1">
    <location>
        <begin position="41"/>
        <end position="59"/>
    </location>
</feature>
<evidence type="ECO:0000256" key="1">
    <source>
        <dbReference type="SAM" id="Phobius"/>
    </source>
</evidence>
<proteinExistence type="predicted"/>
<feature type="transmembrane region" description="Helical" evidence="1">
    <location>
        <begin position="66"/>
        <end position="83"/>
    </location>
</feature>
<dbReference type="Proteomes" id="UP001220962">
    <property type="component" value="Chromosome"/>
</dbReference>
<dbReference type="EMBL" id="CP118101">
    <property type="protein sequence ID" value="WDH84743.1"/>
    <property type="molecule type" value="Genomic_DNA"/>
</dbReference>
<evidence type="ECO:0000313" key="2">
    <source>
        <dbReference type="EMBL" id="WDH84743.1"/>
    </source>
</evidence>
<dbReference type="Pfam" id="PF05437">
    <property type="entry name" value="AzlD"/>
    <property type="match status" value="1"/>
</dbReference>
<keyword evidence="1" id="KW-1133">Transmembrane helix</keyword>
<protein>
    <submittedName>
        <fullName evidence="2">AzlD domain-containing protein</fullName>
    </submittedName>
</protein>
<organism evidence="2 3">
    <name type="scientific">Paenibacillus urinalis</name>
    <dbReference type="NCBI Taxonomy" id="521520"/>
    <lineage>
        <taxon>Bacteria</taxon>
        <taxon>Bacillati</taxon>
        <taxon>Bacillota</taxon>
        <taxon>Bacilli</taxon>
        <taxon>Bacillales</taxon>
        <taxon>Paenibacillaceae</taxon>
        <taxon>Paenibacillus</taxon>
    </lineage>
</organism>
<keyword evidence="1" id="KW-0472">Membrane</keyword>
<feature type="transmembrane region" description="Helical" evidence="1">
    <location>
        <begin position="89"/>
        <end position="106"/>
    </location>
</feature>
<accession>A0AAX3N6C6</accession>